<evidence type="ECO:0000313" key="2">
    <source>
        <dbReference type="EMBL" id="GEZ75213.1"/>
    </source>
</evidence>
<feature type="domain" description="Reverse transcriptase Ty1/copia-type" evidence="1">
    <location>
        <begin position="69"/>
        <end position="146"/>
    </location>
</feature>
<organism evidence="2">
    <name type="scientific">Tanacetum cinerariifolium</name>
    <name type="common">Dalmatian daisy</name>
    <name type="synonym">Chrysanthemum cinerariifolium</name>
    <dbReference type="NCBI Taxonomy" id="118510"/>
    <lineage>
        <taxon>Eukaryota</taxon>
        <taxon>Viridiplantae</taxon>
        <taxon>Streptophyta</taxon>
        <taxon>Embryophyta</taxon>
        <taxon>Tracheophyta</taxon>
        <taxon>Spermatophyta</taxon>
        <taxon>Magnoliopsida</taxon>
        <taxon>eudicotyledons</taxon>
        <taxon>Gunneridae</taxon>
        <taxon>Pentapetalae</taxon>
        <taxon>asterids</taxon>
        <taxon>campanulids</taxon>
        <taxon>Asterales</taxon>
        <taxon>Asteraceae</taxon>
        <taxon>Asteroideae</taxon>
        <taxon>Anthemideae</taxon>
        <taxon>Anthemidinae</taxon>
        <taxon>Tanacetum</taxon>
    </lineage>
</organism>
<dbReference type="PANTHER" id="PTHR11439:SF509">
    <property type="entry name" value="RNA-DIRECTED DNA POLYMERASE"/>
    <property type="match status" value="1"/>
</dbReference>
<dbReference type="Pfam" id="PF07727">
    <property type="entry name" value="RVT_2"/>
    <property type="match status" value="1"/>
</dbReference>
<accession>A0A699IL89</accession>
<dbReference type="InterPro" id="IPR013103">
    <property type="entry name" value="RVT_2"/>
</dbReference>
<sequence>MVICGVERLKPENPHGNTAKPKPQDPHGTVYTFIEFVIADAVWFLPESAPIRTMLTPTIRSQTSSTSMVYVDDIIFGSTNPDFSKRFANLMKNNFEISMMGKLKFFFGLQVHQSPRGIFISHSQYAIELLKKHSMDECVSMSTPMATERLNDNLQGTPTERMTYHRRIGGLMYLTSSRPDIAFATFVCARYQARPTVKHLKEDKRIFRIAASSSAPWIYLGQFWHTLNEDGSNYRLKFVLDMIELTLTLDDFKTIFHLPQATENNHDHFVPASKFSEMVPFYINDLGFTLELRSPSNFNTPIMQMLYCFVNNIHVDYSNLLWEGFHYSLEHPPTLIPYPRFTKLIVSHYMTTFPKISRQARNKYHNLEDDEMVKSIFNSGKHKDGVRMKIQS</sequence>
<proteinExistence type="predicted"/>
<protein>
    <submittedName>
        <fullName evidence="2">Uncharacterized mitochondrial protein AtMg00810-like</fullName>
    </submittedName>
</protein>
<gene>
    <name evidence="2" type="ORF">Tci_547186</name>
</gene>
<comment type="caution">
    <text evidence="2">The sequence shown here is derived from an EMBL/GenBank/DDBJ whole genome shotgun (WGS) entry which is preliminary data.</text>
</comment>
<dbReference type="PANTHER" id="PTHR11439">
    <property type="entry name" value="GAG-POL-RELATED RETROTRANSPOSON"/>
    <property type="match status" value="1"/>
</dbReference>
<dbReference type="EMBL" id="BKCJ010318852">
    <property type="protein sequence ID" value="GEZ75213.1"/>
    <property type="molecule type" value="Genomic_DNA"/>
</dbReference>
<evidence type="ECO:0000259" key="1">
    <source>
        <dbReference type="Pfam" id="PF07727"/>
    </source>
</evidence>
<dbReference type="AlphaFoldDB" id="A0A699IL89"/>
<reference evidence="2" key="1">
    <citation type="journal article" date="2019" name="Sci. Rep.">
        <title>Draft genome of Tanacetum cinerariifolium, the natural source of mosquito coil.</title>
        <authorList>
            <person name="Yamashiro T."/>
            <person name="Shiraishi A."/>
            <person name="Satake H."/>
            <person name="Nakayama K."/>
        </authorList>
    </citation>
    <scope>NUCLEOTIDE SEQUENCE</scope>
</reference>
<name>A0A699IL89_TANCI</name>